<dbReference type="Gene3D" id="3.50.50.60">
    <property type="entry name" value="FAD/NAD(P)-binding domain"/>
    <property type="match status" value="3"/>
</dbReference>
<dbReference type="RefSeq" id="WP_065025453.1">
    <property type="nucleotide sequence ID" value="NZ_LZMF01000107.1"/>
</dbReference>
<accession>A0A1A3TSL7</accession>
<name>A0A1A3TSL7_MYCSD</name>
<evidence type="ECO:0000313" key="2">
    <source>
        <dbReference type="EMBL" id="OBK85362.1"/>
    </source>
</evidence>
<evidence type="ECO:0000313" key="3">
    <source>
        <dbReference type="Proteomes" id="UP000093759"/>
    </source>
</evidence>
<dbReference type="PRINTS" id="PR00411">
    <property type="entry name" value="PNDRDTASEI"/>
</dbReference>
<evidence type="ECO:0000256" key="1">
    <source>
        <dbReference type="SAM" id="MobiDB-lite"/>
    </source>
</evidence>
<organism evidence="2 3">
    <name type="scientific">Mycolicibacter sinensis (strain JDM601)</name>
    <name type="common">Mycobacterium sinense</name>
    <dbReference type="NCBI Taxonomy" id="875328"/>
    <lineage>
        <taxon>Bacteria</taxon>
        <taxon>Bacillati</taxon>
        <taxon>Actinomycetota</taxon>
        <taxon>Actinomycetes</taxon>
        <taxon>Mycobacteriales</taxon>
        <taxon>Mycobacteriaceae</taxon>
        <taxon>Mycolicibacter</taxon>
    </lineage>
</organism>
<keyword evidence="2" id="KW-0503">Monooxygenase</keyword>
<reference evidence="3" key="1">
    <citation type="submission" date="2016-06" db="EMBL/GenBank/DDBJ databases">
        <authorList>
            <person name="Sutton G."/>
            <person name="Brinkac L."/>
            <person name="Sanka R."/>
            <person name="Adams M."/>
            <person name="Lau E."/>
            <person name="Garcia-Basteiro A."/>
            <person name="Lopez-Varela E."/>
            <person name="Palencia S."/>
        </authorList>
    </citation>
    <scope>NUCLEOTIDE SEQUENCE [LARGE SCALE GENOMIC DNA]</scope>
    <source>
        <strain evidence="3">1274684.2</strain>
    </source>
</reference>
<feature type="region of interest" description="Disordered" evidence="1">
    <location>
        <begin position="495"/>
        <end position="522"/>
    </location>
</feature>
<proteinExistence type="predicted"/>
<sequence>MNPQFLVVVIGAGPGGIGAGIRLLAAGIDDFVILERAAEPGGSWRDNDYPGIGVDVPSFTYQYSFAKNPNWSRMFPKGEEVRAYHCMVARDHGLYPHIRFSTGVVQEEWDSDAQCWRLRTDSGDEITARFVLSAVGAFINPKGDPGIPGFDTFAGKVLRPTDWDHGYELAGKRVGVIGTGASSVQITPAIAPRVASLTVFQRTPVWCWPKPDFAIGPRLRPILGSRAAQTTLSGVALLLVEMLTRLLVYAPPEIANPVAALMDSGARVVYRGLLWATVRDRRTRRALTPRYGLLGKRPTLSNTFLQSFNRDNVELIDDAITEITPRGVRTADGREHELDALVAAVGYELFSDPETYRRGAVIGVDGFDLGDFFAENRLQAYESVAVHGLPNRWILVGPYSWTGTGWHFMVESSAQHAVRAITEAQRRGAAVVEVSADAQRAYHAKIERRGRNIAHYFQVRNRGLRTYYVNSQGDMPYIRPTTALQSRRAASNYPFDDYQWQPPHSAAAPADAGLVAQSGEPR</sequence>
<dbReference type="GO" id="GO:0004497">
    <property type="term" value="F:monooxygenase activity"/>
    <property type="evidence" value="ECO:0007669"/>
    <property type="project" value="UniProtKB-KW"/>
</dbReference>
<dbReference type="PANTHER" id="PTHR42877:SF4">
    <property type="entry name" value="FAD_NAD(P)-BINDING DOMAIN-CONTAINING PROTEIN-RELATED"/>
    <property type="match status" value="1"/>
</dbReference>
<dbReference type="Proteomes" id="UP000093759">
    <property type="component" value="Unassembled WGS sequence"/>
</dbReference>
<dbReference type="PANTHER" id="PTHR42877">
    <property type="entry name" value="L-ORNITHINE N(5)-MONOOXYGENASE-RELATED"/>
    <property type="match status" value="1"/>
</dbReference>
<dbReference type="InterPro" id="IPR036188">
    <property type="entry name" value="FAD/NAD-bd_sf"/>
</dbReference>
<dbReference type="AlphaFoldDB" id="A0A1A3TSL7"/>
<dbReference type="InterPro" id="IPR051209">
    <property type="entry name" value="FAD-bind_Monooxygenase_sf"/>
</dbReference>
<keyword evidence="2" id="KW-0560">Oxidoreductase</keyword>
<dbReference type="PRINTS" id="PR00368">
    <property type="entry name" value="FADPNR"/>
</dbReference>
<dbReference type="EMBL" id="LZMF01000107">
    <property type="protein sequence ID" value="OBK85362.1"/>
    <property type="molecule type" value="Genomic_DNA"/>
</dbReference>
<dbReference type="SUPFAM" id="SSF51905">
    <property type="entry name" value="FAD/NAD(P)-binding domain"/>
    <property type="match status" value="1"/>
</dbReference>
<comment type="caution">
    <text evidence="2">The sequence shown here is derived from an EMBL/GenBank/DDBJ whole genome shotgun (WGS) entry which is preliminary data.</text>
</comment>
<protein>
    <submittedName>
        <fullName evidence="2">Monooxygenase</fullName>
    </submittedName>
</protein>
<gene>
    <name evidence="2" type="ORF">A5648_07415</name>
</gene>
<dbReference type="Pfam" id="PF13738">
    <property type="entry name" value="Pyr_redox_3"/>
    <property type="match status" value="1"/>
</dbReference>